<dbReference type="AlphaFoldDB" id="X6MMD7"/>
<evidence type="ECO:0000256" key="2">
    <source>
        <dbReference type="SAM" id="MobiDB-lite"/>
    </source>
</evidence>
<dbReference type="EMBL" id="ASPP01019404">
    <property type="protein sequence ID" value="ETO15178.1"/>
    <property type="molecule type" value="Genomic_DNA"/>
</dbReference>
<evidence type="ECO:0000313" key="3">
    <source>
        <dbReference type="EMBL" id="ETO15178.1"/>
    </source>
</evidence>
<organism evidence="3 4">
    <name type="scientific">Reticulomyxa filosa</name>
    <dbReference type="NCBI Taxonomy" id="46433"/>
    <lineage>
        <taxon>Eukaryota</taxon>
        <taxon>Sar</taxon>
        <taxon>Rhizaria</taxon>
        <taxon>Retaria</taxon>
        <taxon>Foraminifera</taxon>
        <taxon>Monothalamids</taxon>
        <taxon>Reticulomyxidae</taxon>
        <taxon>Reticulomyxa</taxon>
    </lineage>
</organism>
<evidence type="ECO:0000256" key="1">
    <source>
        <dbReference type="SAM" id="Coils"/>
    </source>
</evidence>
<feature type="coiled-coil region" evidence="1">
    <location>
        <begin position="305"/>
        <end position="332"/>
    </location>
</feature>
<name>X6MMD7_RETFI</name>
<keyword evidence="1" id="KW-0175">Coiled coil</keyword>
<evidence type="ECO:0000313" key="4">
    <source>
        <dbReference type="Proteomes" id="UP000023152"/>
    </source>
</evidence>
<gene>
    <name evidence="3" type="ORF">RFI_22186</name>
</gene>
<comment type="caution">
    <text evidence="3">The sequence shown here is derived from an EMBL/GenBank/DDBJ whole genome shotgun (WGS) entry which is preliminary data.</text>
</comment>
<proteinExistence type="predicted"/>
<feature type="region of interest" description="Disordered" evidence="2">
    <location>
        <begin position="245"/>
        <end position="267"/>
    </location>
</feature>
<feature type="compositionally biased region" description="Basic and acidic residues" evidence="2">
    <location>
        <begin position="245"/>
        <end position="254"/>
    </location>
</feature>
<keyword evidence="4" id="KW-1185">Reference proteome</keyword>
<protein>
    <submittedName>
        <fullName evidence="3">Viral A-type inclusion protein</fullName>
    </submittedName>
</protein>
<sequence>MEKINLEMKTQIRSLQLEIQSEKEMNKEIFETSAINEKNLKETTNNLQFQLEKYKNMIAECEKKEQVNETLVNEMTRTTKELTSLNEKFKKENHELNEELKRLTNNQHQIHKQLLESQTMLQNSITKHEEETKHLNEQLLVYQNECNELNLDMQSLFKDYEYYKLKSVEYANENQHLARQIMRLKGEIERKAVTGLSLKVNPIVSHAQFCPPEISVPSETSIRTQSQSPTKQSNVEILPLHNERERVGNNERHTPLHSGSMPPPKLQEKDEPNIQDKMFIIARGKPLDSVKALLQDTSLVTEKSYNSEQKKVQEMENKISILLQEKSELERQLFKLPSHPRTGKDSRKKVYLETQLHEIDSQLHQYKQLVRSHYA</sequence>
<reference evidence="3 4" key="1">
    <citation type="journal article" date="2013" name="Curr. Biol.">
        <title>The Genome of the Foraminiferan Reticulomyxa filosa.</title>
        <authorList>
            <person name="Glockner G."/>
            <person name="Hulsmann N."/>
            <person name="Schleicher M."/>
            <person name="Noegel A.A."/>
            <person name="Eichinger L."/>
            <person name="Gallinger C."/>
            <person name="Pawlowski J."/>
            <person name="Sierra R."/>
            <person name="Euteneuer U."/>
            <person name="Pillet L."/>
            <person name="Moustafa A."/>
            <person name="Platzer M."/>
            <person name="Groth M."/>
            <person name="Szafranski K."/>
            <person name="Schliwa M."/>
        </authorList>
    </citation>
    <scope>NUCLEOTIDE SEQUENCE [LARGE SCALE GENOMIC DNA]</scope>
</reference>
<accession>X6MMD7</accession>
<dbReference type="Proteomes" id="UP000023152">
    <property type="component" value="Unassembled WGS sequence"/>
</dbReference>
<feature type="coiled-coil region" evidence="1">
    <location>
        <begin position="5"/>
        <end position="145"/>
    </location>
</feature>